<dbReference type="AlphaFoldDB" id="A0A523V186"/>
<sequence>MLVSQKVRRTAIKVINYGVIIILVSIVLLPIFWLIVTSFKHTVEITARTPSFIPKTPTLMNYVGVFSPEVGSLYKTKGVAREFLSVSGWMGIKNSLVVTSFSTVLAIVIALLAAYAFSRLRFKGRDGLAFWLLSTRMFPPAAIILPIFLMMNRLRLVDTQLALIIAYLVFNLPFAVWMLRGFFMEIPKELDECAMVDGCGHLGALGRILLPLLIPGIIVTAIFCFIFSWNEFLFAVILTRIKAQTFPVQISAFLGVKGIQWGPMSAFGVVGSMPSLVLAIFAQRYLVRGLTYGAVKE</sequence>
<keyword evidence="6 7" id="KW-0472">Membrane</keyword>
<comment type="caution">
    <text evidence="9">The sequence shown here is derived from an EMBL/GenBank/DDBJ whole genome shotgun (WGS) entry which is preliminary data.</text>
</comment>
<dbReference type="InterPro" id="IPR035906">
    <property type="entry name" value="MetI-like_sf"/>
</dbReference>
<dbReference type="EMBL" id="SOJK01000025">
    <property type="protein sequence ID" value="TET48431.1"/>
    <property type="molecule type" value="Genomic_DNA"/>
</dbReference>
<evidence type="ECO:0000256" key="5">
    <source>
        <dbReference type="ARBA" id="ARBA00022989"/>
    </source>
</evidence>
<feature type="transmembrane region" description="Helical" evidence="7">
    <location>
        <begin position="204"/>
        <end position="229"/>
    </location>
</feature>
<dbReference type="InterPro" id="IPR000515">
    <property type="entry name" value="MetI-like"/>
</dbReference>
<evidence type="ECO:0000313" key="9">
    <source>
        <dbReference type="EMBL" id="TET48431.1"/>
    </source>
</evidence>
<evidence type="ECO:0000256" key="1">
    <source>
        <dbReference type="ARBA" id="ARBA00004651"/>
    </source>
</evidence>
<keyword evidence="4 7" id="KW-0812">Transmembrane</keyword>
<dbReference type="GO" id="GO:0055085">
    <property type="term" value="P:transmembrane transport"/>
    <property type="evidence" value="ECO:0007669"/>
    <property type="project" value="InterPro"/>
</dbReference>
<dbReference type="Gene3D" id="1.10.3720.10">
    <property type="entry name" value="MetI-like"/>
    <property type="match status" value="1"/>
</dbReference>
<evidence type="ECO:0000256" key="6">
    <source>
        <dbReference type="ARBA" id="ARBA00023136"/>
    </source>
</evidence>
<keyword evidence="2 7" id="KW-0813">Transport</keyword>
<reference evidence="9 10" key="1">
    <citation type="submission" date="2019-03" db="EMBL/GenBank/DDBJ databases">
        <title>Metabolic potential of uncultured bacteria and archaea associated with petroleum seepage in deep-sea sediments.</title>
        <authorList>
            <person name="Dong X."/>
            <person name="Hubert C."/>
        </authorList>
    </citation>
    <scope>NUCLEOTIDE SEQUENCE [LARGE SCALE GENOMIC DNA]</scope>
    <source>
        <strain evidence="9">E29_bin78</strain>
    </source>
</reference>
<name>A0A523V186_UNCAE</name>
<dbReference type="Pfam" id="PF00528">
    <property type="entry name" value="BPD_transp_1"/>
    <property type="match status" value="1"/>
</dbReference>
<keyword evidence="3" id="KW-1003">Cell membrane</keyword>
<evidence type="ECO:0000313" key="10">
    <source>
        <dbReference type="Proteomes" id="UP000320679"/>
    </source>
</evidence>
<feature type="transmembrane region" description="Helical" evidence="7">
    <location>
        <begin position="96"/>
        <end position="117"/>
    </location>
</feature>
<organism evidence="9 10">
    <name type="scientific">Aerophobetes bacterium</name>
    <dbReference type="NCBI Taxonomy" id="2030807"/>
    <lineage>
        <taxon>Bacteria</taxon>
        <taxon>Candidatus Aerophobota</taxon>
    </lineage>
</organism>
<dbReference type="CDD" id="cd06261">
    <property type="entry name" value="TM_PBP2"/>
    <property type="match status" value="1"/>
</dbReference>
<dbReference type="Proteomes" id="UP000320679">
    <property type="component" value="Unassembled WGS sequence"/>
</dbReference>
<dbReference type="PANTHER" id="PTHR32243:SF52">
    <property type="entry name" value="ABC TRANSPORTER PERMEASE PROTEIN"/>
    <property type="match status" value="1"/>
</dbReference>
<feature type="domain" description="ABC transmembrane type-1" evidence="8">
    <location>
        <begin position="92"/>
        <end position="282"/>
    </location>
</feature>
<dbReference type="PROSITE" id="PS50928">
    <property type="entry name" value="ABC_TM1"/>
    <property type="match status" value="1"/>
</dbReference>
<evidence type="ECO:0000256" key="2">
    <source>
        <dbReference type="ARBA" id="ARBA00022448"/>
    </source>
</evidence>
<dbReference type="GO" id="GO:0005886">
    <property type="term" value="C:plasma membrane"/>
    <property type="evidence" value="ECO:0007669"/>
    <property type="project" value="UniProtKB-SubCell"/>
</dbReference>
<keyword evidence="5 7" id="KW-1133">Transmembrane helix</keyword>
<evidence type="ECO:0000256" key="7">
    <source>
        <dbReference type="RuleBase" id="RU363032"/>
    </source>
</evidence>
<feature type="transmembrane region" description="Helical" evidence="7">
    <location>
        <begin position="129"/>
        <end position="149"/>
    </location>
</feature>
<feature type="transmembrane region" description="Helical" evidence="7">
    <location>
        <begin position="161"/>
        <end position="183"/>
    </location>
</feature>
<comment type="subcellular location">
    <subcellularLocation>
        <location evidence="1 7">Cell membrane</location>
        <topology evidence="1 7">Multi-pass membrane protein</topology>
    </subcellularLocation>
</comment>
<evidence type="ECO:0000259" key="8">
    <source>
        <dbReference type="PROSITE" id="PS50928"/>
    </source>
</evidence>
<dbReference type="PANTHER" id="PTHR32243">
    <property type="entry name" value="MALTOSE TRANSPORT SYSTEM PERMEASE-RELATED"/>
    <property type="match status" value="1"/>
</dbReference>
<feature type="transmembrane region" description="Helical" evidence="7">
    <location>
        <begin position="14"/>
        <end position="36"/>
    </location>
</feature>
<comment type="similarity">
    <text evidence="7">Belongs to the binding-protein-dependent transport system permease family.</text>
</comment>
<proteinExistence type="inferred from homology"/>
<dbReference type="SUPFAM" id="SSF161098">
    <property type="entry name" value="MetI-like"/>
    <property type="match status" value="1"/>
</dbReference>
<feature type="transmembrane region" description="Helical" evidence="7">
    <location>
        <begin position="261"/>
        <end position="282"/>
    </location>
</feature>
<protein>
    <submittedName>
        <fullName evidence="9">Carbohydrate ABC transporter permease</fullName>
    </submittedName>
</protein>
<evidence type="ECO:0000256" key="3">
    <source>
        <dbReference type="ARBA" id="ARBA00022475"/>
    </source>
</evidence>
<dbReference type="InterPro" id="IPR050901">
    <property type="entry name" value="BP-dep_ABC_trans_perm"/>
</dbReference>
<evidence type="ECO:0000256" key="4">
    <source>
        <dbReference type="ARBA" id="ARBA00022692"/>
    </source>
</evidence>
<accession>A0A523V186</accession>
<gene>
    <name evidence="9" type="ORF">E3J59_00590</name>
</gene>